<evidence type="ECO:0000256" key="4">
    <source>
        <dbReference type="ARBA" id="ARBA00023125"/>
    </source>
</evidence>
<keyword evidence="11" id="KW-1185">Reference proteome</keyword>
<dbReference type="EMBL" id="JAGKON010000039">
    <property type="protein sequence ID" value="MBQ0603683.1"/>
    <property type="molecule type" value="Genomic_DNA"/>
</dbReference>
<reference evidence="8" key="2">
    <citation type="journal article" date="1999" name="Plasmid">
        <title>The cassettes and 3' conserved segment of an integron from Klebsiella oxytoca plasmid pACM1.</title>
        <authorList>
            <person name="Preston K.E."/>
            <person name="Radomski C.C."/>
            <person name="Venezia R.A."/>
        </authorList>
    </citation>
    <scope>NUCLEOTIDE SEQUENCE</scope>
    <source>
        <strain evidence="8">ATCC 51983</strain>
        <plasmid evidence="8">pACM1</plasmid>
    </source>
</reference>
<evidence type="ECO:0000313" key="10">
    <source>
        <dbReference type="EMBL" id="MBQ0603683.1"/>
    </source>
</evidence>
<feature type="region of interest" description="Disordered" evidence="7">
    <location>
        <begin position="1"/>
        <end position="21"/>
    </location>
</feature>
<keyword evidence="5" id="KW-0804">Transcription</keyword>
<keyword evidence="1" id="KW-0678">Repressor</keyword>
<geneLocation type="plasmid" evidence="9">
    <name>pKOI-34</name>
</geneLocation>
<dbReference type="OrthoDB" id="6627031at2"/>
<evidence type="ECO:0000256" key="6">
    <source>
        <dbReference type="ARBA" id="ARBA00031853"/>
    </source>
</evidence>
<reference evidence="8" key="7">
    <citation type="journal article" date="2014" name="Plasmid">
        <title>The complete nucleotide sequence of the multi-drug resistance-encoding IncL/M plasmid pACM1.</title>
        <authorList>
            <person name="Preston K.E."/>
            <person name="Hitchcock S.A."/>
            <person name="Aziz A.Y."/>
            <person name="Tine J.A."/>
        </authorList>
    </citation>
    <scope>NUCLEOTIDE SEQUENCE</scope>
    <source>
        <strain evidence="8">ATCC 51983</strain>
        <plasmid evidence="8">pACM1</plasmid>
    </source>
</reference>
<gene>
    <name evidence="8" type="primary">repC</name>
    <name evidence="10" type="ORF">J7S78_28195</name>
</gene>
<protein>
    <recommendedName>
        <fullName evidence="6">Protein CopB</fullName>
    </recommendedName>
</protein>
<dbReference type="AlphaFoldDB" id="A0A088FMQ1"/>
<sequence>MSRVVERQVHKSNLDKQKDYRNRIRDTHDQLNLYLPKDAKRMLIEITKVKKLTQAEVIEFLVKSYYDGLKFDDSEE</sequence>
<keyword evidence="8" id="KW-0614">Plasmid</keyword>
<reference evidence="8" key="3">
    <citation type="journal article" date="2000" name="Plasmid">
        <title>Nucleotide sequence of a 7-kb fragment of pACM1 encoding an IncM DNA primase and other putative proteins associated with conjugation.</title>
        <authorList>
            <person name="Preston K.E."/>
            <person name="Radomski C.C."/>
            <person name="Venezia R.A."/>
        </authorList>
    </citation>
    <scope>NUCLEOTIDE SEQUENCE</scope>
    <source>
        <strain evidence="8">ATCC 51983</strain>
        <plasmid evidence="8">pACM1</plasmid>
    </source>
</reference>
<dbReference type="NCBIfam" id="NF040976">
    <property type="entry name" value="RepC_IncLM"/>
    <property type="match status" value="1"/>
</dbReference>
<keyword evidence="3" id="KW-0805">Transcription regulation</keyword>
<dbReference type="GO" id="GO:0003677">
    <property type="term" value="F:DNA binding"/>
    <property type="evidence" value="ECO:0007669"/>
    <property type="project" value="UniProtKB-KW"/>
</dbReference>
<dbReference type="KEGG" id="koc:AB185_01180"/>
<dbReference type="InterPro" id="IPR019661">
    <property type="entry name" value="RepA2"/>
</dbReference>
<evidence type="ECO:0000313" key="9">
    <source>
        <dbReference type="EMBL" id="BAP75905.1"/>
    </source>
</evidence>
<dbReference type="RefSeq" id="WP_004187496.1">
    <property type="nucleotide sequence ID" value="NC_024997.1"/>
</dbReference>
<evidence type="ECO:0000256" key="2">
    <source>
        <dbReference type="ARBA" id="ARBA00022689"/>
    </source>
</evidence>
<dbReference type="EMBL" id="AB715422">
    <property type="protein sequence ID" value="BAP75905.1"/>
    <property type="molecule type" value="Genomic_DNA"/>
</dbReference>
<reference evidence="10 11" key="8">
    <citation type="submission" date="2021-03" db="EMBL/GenBank/DDBJ databases">
        <authorList>
            <person name="Stanton E."/>
        </authorList>
    </citation>
    <scope>NUCLEOTIDE SEQUENCE [LARGE SCALE GENOMIC DNA]</scope>
    <source>
        <strain evidence="10 11">2020EL-00037</strain>
    </source>
</reference>
<evidence type="ECO:0000313" key="11">
    <source>
        <dbReference type="Proteomes" id="UP000673434"/>
    </source>
</evidence>
<geneLocation type="plasmid" evidence="8">
    <name>pACM1</name>
</geneLocation>
<keyword evidence="4" id="KW-0238">DNA-binding</keyword>
<dbReference type="EMBL" id="KJ541681">
    <property type="protein sequence ID" value="AIM47870.1"/>
    <property type="molecule type" value="Genomic_DNA"/>
</dbReference>
<dbReference type="Proteomes" id="UP000673434">
    <property type="component" value="Unassembled WGS sequence"/>
</dbReference>
<name>A0A088FMQ1_KLEOX</name>
<evidence type="ECO:0000256" key="3">
    <source>
        <dbReference type="ARBA" id="ARBA00023015"/>
    </source>
</evidence>
<proteinExistence type="predicted"/>
<reference evidence="8" key="5">
    <citation type="journal article" date="2004" name="Plasmid">
        <title>The SHV-5 extended-spectrum beta-lactamase gene of pACM1 is located on the remnant of a compound transposon.</title>
        <authorList>
            <person name="Preston K.E."/>
            <person name="Venezia R.A."/>
            <person name="Stellrecht K.A."/>
        </authorList>
    </citation>
    <scope>NUCLEOTIDE SEQUENCE</scope>
    <source>
        <strain evidence="8">ATCC 51983</strain>
        <plasmid evidence="8">pACM1</plasmid>
    </source>
</reference>
<reference evidence="9" key="6">
    <citation type="journal article" date="2013" name="Diagn. Microbiol. Infect. Dis.">
        <title>A novel metallo-beta-lactamase, IMP-34, in Klebsiella isolates with decreased resistance to imipenem.</title>
        <authorList>
            <person name="Shigemoto N."/>
            <person name="Kayama S."/>
            <person name="Kuwahara R."/>
            <person name="Hisatsune J."/>
            <person name="Kato F."/>
            <person name="Nishio H."/>
            <person name="Yamasaki K."/>
            <person name="Wada Y."/>
            <person name="Sueda T."/>
            <person name="Ohge H."/>
            <person name="Sugai M."/>
        </authorList>
    </citation>
    <scope>NUCLEOTIDE SEQUENCE</scope>
    <source>
        <strain evidence="9">MS5279</strain>
        <plasmid evidence="9">pKOI-34</plasmid>
    </source>
</reference>
<evidence type="ECO:0000256" key="1">
    <source>
        <dbReference type="ARBA" id="ARBA00022491"/>
    </source>
</evidence>
<evidence type="ECO:0000313" key="8">
    <source>
        <dbReference type="EMBL" id="AIM47870.1"/>
    </source>
</evidence>
<dbReference type="GO" id="GO:0006276">
    <property type="term" value="P:plasmid maintenance"/>
    <property type="evidence" value="ECO:0007669"/>
    <property type="project" value="UniProtKB-KW"/>
</dbReference>
<reference evidence="8" key="4">
    <citation type="journal article" date="2002" name="Plasmid">
        <title>Chromosomal sequences from Klebsiella pneumoniae flank the SHV-5 extended-spectrum beta-lactamase gene in pACM1.</title>
        <authorList>
            <person name="Preston K.E."/>
            <person name="Venezia R.A."/>
        </authorList>
    </citation>
    <scope>NUCLEOTIDE SEQUENCE</scope>
    <source>
        <strain evidence="8">ATCC 51983</strain>
        <plasmid evidence="8">pACM1</plasmid>
    </source>
</reference>
<accession>A0A088FMQ1</accession>
<keyword evidence="2" id="KW-0615">Plasmid copy control</keyword>
<organism evidence="8">
    <name type="scientific">Klebsiella oxytoca</name>
    <dbReference type="NCBI Taxonomy" id="571"/>
    <lineage>
        <taxon>Bacteria</taxon>
        <taxon>Pseudomonadati</taxon>
        <taxon>Pseudomonadota</taxon>
        <taxon>Gammaproteobacteria</taxon>
        <taxon>Enterobacterales</taxon>
        <taxon>Enterobacteriaceae</taxon>
        <taxon>Klebsiella/Raoultella group</taxon>
        <taxon>Klebsiella</taxon>
    </lineage>
</organism>
<dbReference type="PATRIC" id="fig|571.108.peg.6439"/>
<evidence type="ECO:0000256" key="5">
    <source>
        <dbReference type="ARBA" id="ARBA00023163"/>
    </source>
</evidence>
<reference evidence="8" key="1">
    <citation type="journal article" date="1997" name="Plasmid">
        <title>The resistance and integrase genes of pACM1, a conjugative multiple-resistance plasmid, from Klebsiella oxytoca.</title>
        <authorList>
            <person name="Preston K.E."/>
            <person name="Kacica M.A."/>
            <person name="Limberger R.J."/>
            <person name="Archinal W.A."/>
            <person name="Venezia R.A."/>
        </authorList>
    </citation>
    <scope>NUCLEOTIDE SEQUENCE</scope>
    <source>
        <strain evidence="8">ATCC 51983</strain>
        <plasmid evidence="8">pACM1</plasmid>
    </source>
</reference>
<dbReference type="Pfam" id="PF10723">
    <property type="entry name" value="RepB-RCR_reg"/>
    <property type="match status" value="1"/>
</dbReference>
<evidence type="ECO:0000256" key="7">
    <source>
        <dbReference type="SAM" id="MobiDB-lite"/>
    </source>
</evidence>